<accession>A0A812WJ29</accession>
<proteinExistence type="predicted"/>
<keyword evidence="1" id="KW-1133">Transmembrane helix</keyword>
<comment type="caution">
    <text evidence="2">The sequence shown here is derived from an EMBL/GenBank/DDBJ whole genome shotgun (WGS) entry which is preliminary data.</text>
</comment>
<feature type="transmembrane region" description="Helical" evidence="1">
    <location>
        <begin position="52"/>
        <end position="69"/>
    </location>
</feature>
<feature type="transmembrane region" description="Helical" evidence="1">
    <location>
        <begin position="81"/>
        <end position="103"/>
    </location>
</feature>
<dbReference type="AlphaFoldDB" id="A0A812WJ29"/>
<sequence>MSSPPWSFSQQELEEQYRERAYFSQEMKVSKYELYREDIKDLTDLTVSKMDVYMVINVLQLLFCVMLFTEGMPKPRTTPLWLHWILAASSGSAVLYFVLSIWLGMHASIAAHSFGVRLLTQFVPSSCGQGGCFSKL</sequence>
<dbReference type="Proteomes" id="UP000601435">
    <property type="component" value="Unassembled WGS sequence"/>
</dbReference>
<dbReference type="OrthoDB" id="444975at2759"/>
<keyword evidence="1" id="KW-0472">Membrane</keyword>
<protein>
    <submittedName>
        <fullName evidence="2">Dnah7 protein</fullName>
    </submittedName>
</protein>
<keyword evidence="1" id="KW-0812">Transmembrane</keyword>
<gene>
    <name evidence="2" type="primary">Dnah7</name>
    <name evidence="2" type="ORF">SNEC2469_LOCUS19759</name>
</gene>
<evidence type="ECO:0000313" key="3">
    <source>
        <dbReference type="Proteomes" id="UP000601435"/>
    </source>
</evidence>
<evidence type="ECO:0000313" key="2">
    <source>
        <dbReference type="EMBL" id="CAE7686017.1"/>
    </source>
</evidence>
<organism evidence="2 3">
    <name type="scientific">Symbiodinium necroappetens</name>
    <dbReference type="NCBI Taxonomy" id="1628268"/>
    <lineage>
        <taxon>Eukaryota</taxon>
        <taxon>Sar</taxon>
        <taxon>Alveolata</taxon>
        <taxon>Dinophyceae</taxon>
        <taxon>Suessiales</taxon>
        <taxon>Symbiodiniaceae</taxon>
        <taxon>Symbiodinium</taxon>
    </lineage>
</organism>
<keyword evidence="3" id="KW-1185">Reference proteome</keyword>
<name>A0A812WJ29_9DINO</name>
<evidence type="ECO:0000256" key="1">
    <source>
        <dbReference type="SAM" id="Phobius"/>
    </source>
</evidence>
<dbReference type="EMBL" id="CAJNJA010033986">
    <property type="protein sequence ID" value="CAE7686017.1"/>
    <property type="molecule type" value="Genomic_DNA"/>
</dbReference>
<reference evidence="2" key="1">
    <citation type="submission" date="2021-02" db="EMBL/GenBank/DDBJ databases">
        <authorList>
            <person name="Dougan E. K."/>
            <person name="Rhodes N."/>
            <person name="Thang M."/>
            <person name="Chan C."/>
        </authorList>
    </citation>
    <scope>NUCLEOTIDE SEQUENCE</scope>
</reference>